<comment type="caution">
    <text evidence="1">The sequence shown here is derived from an EMBL/GenBank/DDBJ whole genome shotgun (WGS) entry which is preliminary data.</text>
</comment>
<dbReference type="AlphaFoldDB" id="A0A978UVG5"/>
<evidence type="ECO:0000313" key="1">
    <source>
        <dbReference type="EMBL" id="KAH7518865.1"/>
    </source>
</evidence>
<evidence type="ECO:0000313" key="2">
    <source>
        <dbReference type="Proteomes" id="UP000813462"/>
    </source>
</evidence>
<gene>
    <name evidence="1" type="ORF">FEM48_Zijuj09G0216500</name>
</gene>
<sequence>MADLLGPSTGSSLRTKENAVSGLVNLGRCGHVSIQSIYLQEIRRKLLTIESGSSKEKGHDAWHEWHGATLGHTILANGVRPKAAV</sequence>
<accession>A0A978UVG5</accession>
<name>A0A978UVG5_ZIZJJ</name>
<reference evidence="1" key="1">
    <citation type="journal article" date="2021" name="Front. Plant Sci.">
        <title>Chromosome-Scale Genome Assembly for Chinese Sour Jujube and Insights Into Its Genome Evolution and Domestication Signature.</title>
        <authorList>
            <person name="Shen L.-Y."/>
            <person name="Luo H."/>
            <person name="Wang X.-L."/>
            <person name="Wang X.-M."/>
            <person name="Qiu X.-J."/>
            <person name="Liu H."/>
            <person name="Zhou S.-S."/>
            <person name="Jia K.-H."/>
            <person name="Nie S."/>
            <person name="Bao Y.-T."/>
            <person name="Zhang R.-G."/>
            <person name="Yun Q.-Z."/>
            <person name="Chai Y.-H."/>
            <person name="Lu J.-Y."/>
            <person name="Li Y."/>
            <person name="Zhao S.-W."/>
            <person name="Mao J.-F."/>
            <person name="Jia S.-G."/>
            <person name="Mao Y.-M."/>
        </authorList>
    </citation>
    <scope>NUCLEOTIDE SEQUENCE</scope>
    <source>
        <strain evidence="1">AT0</strain>
        <tissue evidence="1">Leaf</tissue>
    </source>
</reference>
<organism evidence="1 2">
    <name type="scientific">Ziziphus jujuba var. spinosa</name>
    <dbReference type="NCBI Taxonomy" id="714518"/>
    <lineage>
        <taxon>Eukaryota</taxon>
        <taxon>Viridiplantae</taxon>
        <taxon>Streptophyta</taxon>
        <taxon>Embryophyta</taxon>
        <taxon>Tracheophyta</taxon>
        <taxon>Spermatophyta</taxon>
        <taxon>Magnoliopsida</taxon>
        <taxon>eudicotyledons</taxon>
        <taxon>Gunneridae</taxon>
        <taxon>Pentapetalae</taxon>
        <taxon>rosids</taxon>
        <taxon>fabids</taxon>
        <taxon>Rosales</taxon>
        <taxon>Rhamnaceae</taxon>
        <taxon>Paliureae</taxon>
        <taxon>Ziziphus</taxon>
    </lineage>
</organism>
<proteinExistence type="predicted"/>
<dbReference type="Proteomes" id="UP000813462">
    <property type="component" value="Unassembled WGS sequence"/>
</dbReference>
<protein>
    <submittedName>
        <fullName evidence="1">Uncharacterized protein</fullName>
    </submittedName>
</protein>
<dbReference type="EMBL" id="JAEACU010000009">
    <property type="protein sequence ID" value="KAH7518865.1"/>
    <property type="molecule type" value="Genomic_DNA"/>
</dbReference>